<comment type="similarity">
    <text evidence="7 8">Belongs to the cytochrome b5 family.</text>
</comment>
<dbReference type="InterPro" id="IPR036400">
    <property type="entry name" value="Cyt_B5-like_heme/steroid_sf"/>
</dbReference>
<keyword evidence="5 8" id="KW-0408">Iron</keyword>
<dbReference type="InterPro" id="IPR018506">
    <property type="entry name" value="Cyt_B5_heme-BS"/>
</dbReference>
<dbReference type="FunFam" id="3.10.120.10:FF:000002">
    <property type="entry name" value="Cytochrome b5 type B"/>
    <property type="match status" value="1"/>
</dbReference>
<dbReference type="SMART" id="SM01117">
    <property type="entry name" value="Cyt-b5"/>
    <property type="match status" value="1"/>
</dbReference>
<dbReference type="Pfam" id="PF00173">
    <property type="entry name" value="Cyt-b5"/>
    <property type="match status" value="1"/>
</dbReference>
<accession>A0A7S1UHH4</accession>
<name>A0A7S1UHH4_9STRA</name>
<keyword evidence="6 8" id="KW-0472">Membrane</keyword>
<organism evidence="10">
    <name type="scientific">Phaeomonas parva</name>
    <dbReference type="NCBI Taxonomy" id="124430"/>
    <lineage>
        <taxon>Eukaryota</taxon>
        <taxon>Sar</taxon>
        <taxon>Stramenopiles</taxon>
        <taxon>Ochrophyta</taxon>
        <taxon>Pinguiophyceae</taxon>
        <taxon>Pinguiochrysidales</taxon>
        <taxon>Pinguiochrysidaceae</taxon>
        <taxon>Phaeomonas</taxon>
    </lineage>
</organism>
<gene>
    <name evidence="10" type="ORF">PPAR1163_LOCUS26006</name>
</gene>
<dbReference type="PROSITE" id="PS50255">
    <property type="entry name" value="CYTOCHROME_B5_2"/>
    <property type="match status" value="1"/>
</dbReference>
<evidence type="ECO:0000256" key="7">
    <source>
        <dbReference type="ARBA" id="ARBA00038168"/>
    </source>
</evidence>
<evidence type="ECO:0000256" key="4">
    <source>
        <dbReference type="ARBA" id="ARBA00022723"/>
    </source>
</evidence>
<feature type="domain" description="Cytochrome b5 heme-binding" evidence="9">
    <location>
        <begin position="6"/>
        <end position="88"/>
    </location>
</feature>
<evidence type="ECO:0000259" key="9">
    <source>
        <dbReference type="PROSITE" id="PS50255"/>
    </source>
</evidence>
<dbReference type="PRINTS" id="PR00363">
    <property type="entry name" value="CYTOCHROMEB5"/>
</dbReference>
<proteinExistence type="inferred from homology"/>
<dbReference type="AlphaFoldDB" id="A0A7S1UHH4"/>
<evidence type="ECO:0000256" key="1">
    <source>
        <dbReference type="ARBA" id="ARBA00004370"/>
    </source>
</evidence>
<dbReference type="Gene3D" id="3.10.120.10">
    <property type="entry name" value="Cytochrome b5-like heme/steroid binding domain"/>
    <property type="match status" value="1"/>
</dbReference>
<dbReference type="SUPFAM" id="SSF55856">
    <property type="entry name" value="Cytochrome b5-like heme/steroid binding domain"/>
    <property type="match status" value="1"/>
</dbReference>
<dbReference type="PANTHER" id="PTHR19359">
    <property type="entry name" value="CYTOCHROME B5"/>
    <property type="match status" value="1"/>
</dbReference>
<evidence type="ECO:0000313" key="10">
    <source>
        <dbReference type="EMBL" id="CAD9267577.1"/>
    </source>
</evidence>
<reference evidence="10" key="1">
    <citation type="submission" date="2021-01" db="EMBL/GenBank/DDBJ databases">
        <authorList>
            <person name="Corre E."/>
            <person name="Pelletier E."/>
            <person name="Niang G."/>
            <person name="Scheremetjew M."/>
            <person name="Finn R."/>
            <person name="Kale V."/>
            <person name="Holt S."/>
            <person name="Cochrane G."/>
            <person name="Meng A."/>
            <person name="Brown T."/>
            <person name="Cohen L."/>
        </authorList>
    </citation>
    <scope>NUCLEOTIDE SEQUENCE</scope>
    <source>
        <strain evidence="10">CCMP2877</strain>
    </source>
</reference>
<sequence length="144" mass="15707">MAPSNEKTYTWDEVKKHSTAEDCWIVVGNETNGGPKVYDVSKYLESHPGGSDVIEDVAGEDADESFEDMGHSEEARNIMRKYLVGTLFLTEEEKAAMEAKKAKAKSSGGMNIMMLIALIAIAIGVYTQIIAKQEKGAAESDQDV</sequence>
<evidence type="ECO:0000256" key="5">
    <source>
        <dbReference type="ARBA" id="ARBA00023004"/>
    </source>
</evidence>
<dbReference type="GO" id="GO:0020037">
    <property type="term" value="F:heme binding"/>
    <property type="evidence" value="ECO:0007669"/>
    <property type="project" value="UniProtKB-UniRule"/>
</dbReference>
<dbReference type="EMBL" id="HBGJ01041371">
    <property type="protein sequence ID" value="CAD9267577.1"/>
    <property type="molecule type" value="Transcribed_RNA"/>
</dbReference>
<comment type="subcellular location">
    <subcellularLocation>
        <location evidence="1">Membrane</location>
    </subcellularLocation>
</comment>
<evidence type="ECO:0000256" key="8">
    <source>
        <dbReference type="RuleBase" id="RU362121"/>
    </source>
</evidence>
<evidence type="ECO:0000256" key="2">
    <source>
        <dbReference type="ARBA" id="ARBA00022617"/>
    </source>
</evidence>
<protein>
    <recommendedName>
        <fullName evidence="9">Cytochrome b5 heme-binding domain-containing protein</fullName>
    </recommendedName>
</protein>
<dbReference type="PROSITE" id="PS00191">
    <property type="entry name" value="CYTOCHROME_B5_1"/>
    <property type="match status" value="1"/>
</dbReference>
<dbReference type="GO" id="GO:0046872">
    <property type="term" value="F:metal ion binding"/>
    <property type="evidence" value="ECO:0007669"/>
    <property type="project" value="UniProtKB-UniRule"/>
</dbReference>
<dbReference type="PANTHER" id="PTHR19359:SF14">
    <property type="entry name" value="CYTOCHROME B5 A"/>
    <property type="match status" value="1"/>
</dbReference>
<dbReference type="InterPro" id="IPR050668">
    <property type="entry name" value="Cytochrome_b5"/>
</dbReference>
<dbReference type="GO" id="GO:0016020">
    <property type="term" value="C:membrane"/>
    <property type="evidence" value="ECO:0007669"/>
    <property type="project" value="UniProtKB-SubCell"/>
</dbReference>
<keyword evidence="4 8" id="KW-0479">Metal-binding</keyword>
<evidence type="ECO:0000256" key="6">
    <source>
        <dbReference type="ARBA" id="ARBA00023136"/>
    </source>
</evidence>
<dbReference type="InterPro" id="IPR001199">
    <property type="entry name" value="Cyt_B5-like_heme/steroid-bd"/>
</dbReference>
<feature type="transmembrane region" description="Helical" evidence="8">
    <location>
        <begin position="110"/>
        <end position="131"/>
    </location>
</feature>
<keyword evidence="2 8" id="KW-0349">Heme</keyword>
<evidence type="ECO:0000256" key="3">
    <source>
        <dbReference type="ARBA" id="ARBA00022692"/>
    </source>
</evidence>
<keyword evidence="8" id="KW-1133">Transmembrane helix</keyword>
<keyword evidence="3 8" id="KW-0812">Transmembrane</keyword>